<dbReference type="Pfam" id="PF00196">
    <property type="entry name" value="GerE"/>
    <property type="match status" value="1"/>
</dbReference>
<evidence type="ECO:0000313" key="3">
    <source>
        <dbReference type="EMBL" id="TQL86482.1"/>
    </source>
</evidence>
<organism evidence="3 4">
    <name type="scientific">Microbacterium saperdae</name>
    <dbReference type="NCBI Taxonomy" id="69368"/>
    <lineage>
        <taxon>Bacteria</taxon>
        <taxon>Bacillati</taxon>
        <taxon>Actinomycetota</taxon>
        <taxon>Actinomycetes</taxon>
        <taxon>Micrococcales</taxon>
        <taxon>Microbacteriaceae</taxon>
        <taxon>Microbacterium</taxon>
    </lineage>
</organism>
<keyword evidence="1 3" id="KW-0238">DNA-binding</keyword>
<dbReference type="Proteomes" id="UP000317209">
    <property type="component" value="Unassembled WGS sequence"/>
</dbReference>
<dbReference type="PANTHER" id="PTHR43214:SF42">
    <property type="entry name" value="TRANSCRIPTIONAL REGULATORY PROTEIN DESR"/>
    <property type="match status" value="1"/>
</dbReference>
<evidence type="ECO:0000313" key="4">
    <source>
        <dbReference type="Proteomes" id="UP000317209"/>
    </source>
</evidence>
<dbReference type="InterPro" id="IPR016032">
    <property type="entry name" value="Sig_transdc_resp-reg_C-effctor"/>
</dbReference>
<dbReference type="PRINTS" id="PR00038">
    <property type="entry name" value="HTHLUXR"/>
</dbReference>
<protein>
    <submittedName>
        <fullName evidence="3">DNA-binding CsgD family transcriptional regulator</fullName>
    </submittedName>
</protein>
<dbReference type="RefSeq" id="WP_141872331.1">
    <property type="nucleotide sequence ID" value="NZ_VFOX01000001.1"/>
</dbReference>
<dbReference type="PROSITE" id="PS00622">
    <property type="entry name" value="HTH_LUXR_1"/>
    <property type="match status" value="1"/>
</dbReference>
<dbReference type="AlphaFoldDB" id="A0A543BNU2"/>
<dbReference type="OrthoDB" id="3197423at2"/>
<name>A0A543BNU2_9MICO</name>
<dbReference type="CDD" id="cd06170">
    <property type="entry name" value="LuxR_C_like"/>
    <property type="match status" value="1"/>
</dbReference>
<reference evidence="3 4" key="1">
    <citation type="submission" date="2019-06" db="EMBL/GenBank/DDBJ databases">
        <title>Sequencing the genomes of 1000 actinobacteria strains.</title>
        <authorList>
            <person name="Klenk H.-P."/>
        </authorList>
    </citation>
    <scope>NUCLEOTIDE SEQUENCE [LARGE SCALE GENOMIC DNA]</scope>
    <source>
        <strain evidence="3 4">DSM 20169</strain>
    </source>
</reference>
<dbReference type="SUPFAM" id="SSF46894">
    <property type="entry name" value="C-terminal effector domain of the bipartite response regulators"/>
    <property type="match status" value="1"/>
</dbReference>
<dbReference type="InterPro" id="IPR000792">
    <property type="entry name" value="Tscrpt_reg_LuxR_C"/>
</dbReference>
<dbReference type="InterPro" id="IPR039420">
    <property type="entry name" value="WalR-like"/>
</dbReference>
<gene>
    <name evidence="3" type="ORF">FB560_2142</name>
</gene>
<comment type="caution">
    <text evidence="3">The sequence shown here is derived from an EMBL/GenBank/DDBJ whole genome shotgun (WGS) entry which is preliminary data.</text>
</comment>
<dbReference type="GO" id="GO:0006355">
    <property type="term" value="P:regulation of DNA-templated transcription"/>
    <property type="evidence" value="ECO:0007669"/>
    <property type="project" value="InterPro"/>
</dbReference>
<accession>A0A543BNU2</accession>
<evidence type="ECO:0000259" key="2">
    <source>
        <dbReference type="PROSITE" id="PS50043"/>
    </source>
</evidence>
<dbReference type="InterPro" id="IPR036388">
    <property type="entry name" value="WH-like_DNA-bd_sf"/>
</dbReference>
<sequence>MLESLLDMLLQHHVSCAPHVLTRLVAELGAESATIREVAERLTPAQRYGAASLPTPLPLVPSIVEVFGAREWAAADRDLLLAVSLCLDDRLEPLLDLDGRTADEIAGGAVGADLVLRAGRISLVDPRLAIWMREISGAGAVTAMHLRLGTVFTRRGDRVNAAWHEARSSLRGRPSSVPALIPIARALSEDGQSLRALQLASEAEKHATGDARDEARVVAGAAAIGAGLSGDAATHLSALFPDGAESHRLQALAVLFIAQSALRGSVPDLEPGDFRPTSDDPADWHAWTRASALTAGLCAERGDRRRMRVWLDAVREGSARVGAQRALRDPAVALSWLVAGDVDREDVAGAGPLSGGMLRALRTALEGDIDLGLRILATGDSSMGSEADPFVAGFENSALVRAYRALVEVLLLSWRGDIGMARVHLVAAARELPIALPFAGLGVVLARRLDLAVRGELSPYSLALTEALPPAVKIDLLVDRSIRSYLGGDFEDAAAAARLWLDMGAPQTTFAVPGLDEVFGAAEPVHRSPQIVRPPDLELAAALRLRLQGASEGRWRAEHEEVHRIARTLRSPFERARVEAMIGVRAAIRDERVTAKAHLRAAASLFDVAGANAWSRAMQERISRLDEADDDGARGFDPLEVCRRAWTPSLTARELGVAMRAVTGASNREIADALLISVRTVEVHLGRVFAKLDVRTRVELTVLAHRTNRHL</sequence>
<dbReference type="PANTHER" id="PTHR43214">
    <property type="entry name" value="TWO-COMPONENT RESPONSE REGULATOR"/>
    <property type="match status" value="1"/>
</dbReference>
<dbReference type="PROSITE" id="PS50043">
    <property type="entry name" value="HTH_LUXR_2"/>
    <property type="match status" value="1"/>
</dbReference>
<dbReference type="GO" id="GO:0003677">
    <property type="term" value="F:DNA binding"/>
    <property type="evidence" value="ECO:0007669"/>
    <property type="project" value="UniProtKB-KW"/>
</dbReference>
<keyword evidence="4" id="KW-1185">Reference proteome</keyword>
<dbReference type="Gene3D" id="1.10.10.10">
    <property type="entry name" value="Winged helix-like DNA-binding domain superfamily/Winged helix DNA-binding domain"/>
    <property type="match status" value="1"/>
</dbReference>
<dbReference type="EMBL" id="VFOX01000001">
    <property type="protein sequence ID" value="TQL86482.1"/>
    <property type="molecule type" value="Genomic_DNA"/>
</dbReference>
<dbReference type="SMART" id="SM00421">
    <property type="entry name" value="HTH_LUXR"/>
    <property type="match status" value="1"/>
</dbReference>
<evidence type="ECO:0000256" key="1">
    <source>
        <dbReference type="ARBA" id="ARBA00023125"/>
    </source>
</evidence>
<proteinExistence type="predicted"/>
<feature type="domain" description="HTH luxR-type" evidence="2">
    <location>
        <begin position="643"/>
        <end position="708"/>
    </location>
</feature>